<dbReference type="RefSeq" id="YP_008438161.1">
    <property type="nucleotide sequence ID" value="NC_022098.1"/>
</dbReference>
<accession>S4W3A5</accession>
<reference evidence="1 2" key="1">
    <citation type="journal article" date="2013" name="Science">
        <title>Pandoraviruses: amoeba viruses with genomes up to 2.5 Mb reaching that of parasitic eukaryotes.</title>
        <authorList>
            <person name="Philippe N."/>
            <person name="Legendre M."/>
            <person name="Doutre G."/>
            <person name="Coute Y."/>
            <person name="Poirot O."/>
            <person name="Lescot M."/>
            <person name="Arslan D."/>
            <person name="Seltzer V."/>
            <person name="Bertaux L."/>
            <person name="Bruley C."/>
            <person name="Garin J."/>
            <person name="Claverie J.M."/>
            <person name="Abergel C."/>
        </authorList>
    </citation>
    <scope>NUCLEOTIDE SEQUENCE [LARGE SCALE GENOMIC DNA]</scope>
</reference>
<dbReference type="InterPro" id="IPR036770">
    <property type="entry name" value="Ankyrin_rpt-contain_sf"/>
</dbReference>
<dbReference type="PANTHER" id="PTHR46586:SF3">
    <property type="entry name" value="ANKYRIN REPEAT-CONTAINING PROTEIN"/>
    <property type="match status" value="1"/>
</dbReference>
<keyword evidence="2" id="KW-1185">Reference proteome</keyword>
<organism evidence="1 2">
    <name type="scientific">Pandoravirus salinus</name>
    <dbReference type="NCBI Taxonomy" id="1349410"/>
    <lineage>
        <taxon>Viruses</taxon>
        <taxon>Pandoravirus</taxon>
    </lineage>
</organism>
<sequence>MTTVSSLPPEIVVLILDCLSAADAQEALRARVFWIDAEAEAVRRRCQMTKKRALVRGGDLCALKHIRKKRRARFVLQDMTLAAKGGHLDVVVWLHKHARGGYPCRVIEKAAAGGDLATVRWLCGHVPIRSGAIDAAIDAAAKRGHRAVIDYLADAHGGKGTPLALFWAVVNKHADIVDRLCTWCPANAGALYKLGTPKPTTIKVTNGVPNIDQDAGGDEDIVGLFDMACGQSNMHIIQRLWDVVGIMWTRQLFNVAAFAEGTEVIEFLWVHRRALYARLPAALFDTTKVMRCAAESGSIILLTLWNRLFGVCSDSTALAGGASGGHVALVDFLLAERVVPLADALEAAAFKGSESMVRSFLARGAPVTDHAVYGAVHAGRIDLVRLLYEHGNARGDWLAVENAIDAGRVDILTVLCAEGHLRPNWCSMLAAARRASAVDIRALHCALNPAAAKAPTVGDDADALEYAVAHKLVSLRTVFWNAQQDGDNDFVDRVLATWKRRGKTTPVLCDDAIGEQGRLDILQSIYDCGRPIDWVDSNVSAYAVINGHLPMVQWMHQRNILVADYWSATALMGTAASNGNRRVVEWLCEHGFRAESMDAPSCTLCADRPAEDHHAAEQFLRTQLSL</sequence>
<dbReference type="InterPro" id="IPR052050">
    <property type="entry name" value="SecEffector_AnkRepeat"/>
</dbReference>
<name>S4W3A5_9VIRU</name>
<protein>
    <submittedName>
        <fullName evidence="1">Ankyrin repeat domain containing protein</fullName>
    </submittedName>
</protein>
<gene>
    <name evidence="1" type="ORF">psal_cds_942</name>
</gene>
<dbReference type="SUPFAM" id="SSF48403">
    <property type="entry name" value="Ankyrin repeat"/>
    <property type="match status" value="1"/>
</dbReference>
<dbReference type="GeneID" id="16606874"/>
<proteinExistence type="predicted"/>
<dbReference type="PANTHER" id="PTHR46586">
    <property type="entry name" value="ANKYRIN REPEAT-CONTAINING PROTEIN"/>
    <property type="match status" value="1"/>
</dbReference>
<dbReference type="KEGG" id="vg:16606874"/>
<dbReference type="Proteomes" id="UP000204584">
    <property type="component" value="Segment"/>
</dbReference>
<evidence type="ECO:0000313" key="1">
    <source>
        <dbReference type="EMBL" id="AGO85087.1"/>
    </source>
</evidence>
<dbReference type="EMBL" id="KC977571">
    <property type="protein sequence ID" value="AGO85087.1"/>
    <property type="molecule type" value="Genomic_DNA"/>
</dbReference>
<dbReference type="Gene3D" id="1.25.40.20">
    <property type="entry name" value="Ankyrin repeat-containing domain"/>
    <property type="match status" value="3"/>
</dbReference>
<evidence type="ECO:0000313" key="2">
    <source>
        <dbReference type="Proteomes" id="UP000204584"/>
    </source>
</evidence>